<dbReference type="Gene3D" id="3.40.140.10">
    <property type="entry name" value="Cytidine Deaminase, domain 2"/>
    <property type="match status" value="1"/>
</dbReference>
<dbReference type="GO" id="GO:0009231">
    <property type="term" value="P:riboflavin biosynthetic process"/>
    <property type="evidence" value="ECO:0007669"/>
    <property type="project" value="UniProtKB-UniPathway"/>
</dbReference>
<dbReference type="SUPFAM" id="SSF53597">
    <property type="entry name" value="Dihydrofolate reductase-like"/>
    <property type="match status" value="1"/>
</dbReference>
<dbReference type="Pfam" id="PF00383">
    <property type="entry name" value="dCMP_cyt_deam_1"/>
    <property type="match status" value="1"/>
</dbReference>
<dbReference type="UniPathway" id="UPA00275">
    <property type="reaction ID" value="UER00401"/>
</dbReference>
<feature type="binding site" evidence="13">
    <location>
        <position position="156"/>
    </location>
    <ligand>
        <name>NADP(+)</name>
        <dbReference type="ChEBI" id="CHEBI:58349"/>
    </ligand>
</feature>
<evidence type="ECO:0000256" key="8">
    <source>
        <dbReference type="ARBA" id="ARBA00023268"/>
    </source>
</evidence>
<evidence type="ECO:0000256" key="3">
    <source>
        <dbReference type="ARBA" id="ARBA00004910"/>
    </source>
</evidence>
<evidence type="ECO:0000256" key="14">
    <source>
        <dbReference type="PIRSR" id="PIRSR006769-3"/>
    </source>
</evidence>
<dbReference type="PIRSF" id="PIRSF006769">
    <property type="entry name" value="RibD"/>
    <property type="match status" value="1"/>
</dbReference>
<comment type="similarity">
    <text evidence="4 11">In the N-terminal section; belongs to the cytidine and deoxycytidylate deaminase family.</text>
</comment>
<accession>A0A2V1MZD7</accession>
<dbReference type="Gene3D" id="3.40.430.10">
    <property type="entry name" value="Dihydrofolate Reductase, subunit A"/>
    <property type="match status" value="1"/>
</dbReference>
<evidence type="ECO:0000256" key="7">
    <source>
        <dbReference type="ARBA" id="ARBA00023002"/>
    </source>
</evidence>
<comment type="pathway">
    <text evidence="2 11">Cofactor biosynthesis; riboflavin biosynthesis; 5-amino-6-(D-ribitylamino)uracil from GTP: step 2/4.</text>
</comment>
<feature type="binding site" evidence="14">
    <location>
        <position position="50"/>
    </location>
    <ligand>
        <name>Zn(2+)</name>
        <dbReference type="ChEBI" id="CHEBI:29105"/>
        <note>catalytic</note>
    </ligand>
</feature>
<protein>
    <recommendedName>
        <fullName evidence="11">Riboflavin biosynthesis protein RibD</fullName>
    </recommendedName>
    <domain>
        <recommendedName>
            <fullName evidence="11">Diaminohydroxyphosphoribosylaminopyrimidine deaminase</fullName>
            <shortName evidence="11">DRAP deaminase</shortName>
            <ecNumber evidence="11">3.5.4.26</ecNumber>
        </recommendedName>
        <alternativeName>
            <fullName evidence="11">Riboflavin-specific deaminase</fullName>
        </alternativeName>
    </domain>
    <domain>
        <recommendedName>
            <fullName evidence="11">5-amino-6-(5-phosphoribosylamino)uracil reductase</fullName>
            <ecNumber evidence="11">1.1.1.193</ecNumber>
        </recommendedName>
        <alternativeName>
            <fullName evidence="11">HTP reductase</fullName>
        </alternativeName>
    </domain>
</protein>
<comment type="pathway">
    <text evidence="3 11">Cofactor biosynthesis; riboflavin biosynthesis; 5-amino-6-(D-ribitylamino)uracil from GTP: step 3/4.</text>
</comment>
<dbReference type="GO" id="GO:0046872">
    <property type="term" value="F:metal ion binding"/>
    <property type="evidence" value="ECO:0007669"/>
    <property type="project" value="UniProtKB-KW"/>
</dbReference>
<dbReference type="InterPro" id="IPR002125">
    <property type="entry name" value="CMP_dCMP_dom"/>
</dbReference>
<dbReference type="PANTHER" id="PTHR38011:SF7">
    <property type="entry name" value="2,5-DIAMINO-6-RIBOSYLAMINO-4(3H)-PYRIMIDINONE 5'-PHOSPHATE REDUCTASE"/>
    <property type="match status" value="1"/>
</dbReference>
<keyword evidence="11" id="KW-0378">Hydrolase</keyword>
<dbReference type="InterPro" id="IPR050765">
    <property type="entry name" value="Riboflavin_Biosynth_HTPR"/>
</dbReference>
<evidence type="ECO:0000256" key="4">
    <source>
        <dbReference type="ARBA" id="ARBA00005259"/>
    </source>
</evidence>
<dbReference type="InterPro" id="IPR004794">
    <property type="entry name" value="Eubact_RibD"/>
</dbReference>
<dbReference type="GO" id="GO:0008703">
    <property type="term" value="F:5-amino-6-(5-phosphoribosylamino)uracil reductase activity"/>
    <property type="evidence" value="ECO:0007669"/>
    <property type="project" value="UniProtKB-EC"/>
</dbReference>
<comment type="catalytic activity">
    <reaction evidence="10 11">
        <text>2,5-diamino-6-hydroxy-4-(5-phosphoribosylamino)-pyrimidine + H2O + H(+) = 5-amino-6-(5-phospho-D-ribosylamino)uracil + NH4(+)</text>
        <dbReference type="Rhea" id="RHEA:21868"/>
        <dbReference type="ChEBI" id="CHEBI:15377"/>
        <dbReference type="ChEBI" id="CHEBI:15378"/>
        <dbReference type="ChEBI" id="CHEBI:28938"/>
        <dbReference type="ChEBI" id="CHEBI:58453"/>
        <dbReference type="ChEBI" id="CHEBI:58614"/>
        <dbReference type="EC" id="3.5.4.26"/>
    </reaction>
</comment>
<reference evidence="16 17" key="1">
    <citation type="journal article" date="2018" name="Int. J. Syst. Evol. Microbiol.">
        <title>Lactobacillus bambusae sp. nov., isolated from a traditional fermented Ma-bamboo shoots of Taiwan.</title>
        <authorList>
            <person name="Wang L.-T."/>
        </authorList>
    </citation>
    <scope>NUCLEOTIDE SEQUENCE [LARGE SCALE GENOMIC DNA]</scope>
    <source>
        <strain evidence="16 17">BS-W1</strain>
    </source>
</reference>
<feature type="binding site" evidence="13">
    <location>
        <position position="209"/>
    </location>
    <ligand>
        <name>substrate</name>
    </ligand>
</feature>
<keyword evidence="11" id="KW-0686">Riboflavin biosynthesis</keyword>
<evidence type="ECO:0000259" key="15">
    <source>
        <dbReference type="PROSITE" id="PS51747"/>
    </source>
</evidence>
<comment type="catalytic activity">
    <reaction evidence="9 11">
        <text>5-amino-6-(5-phospho-D-ribitylamino)uracil + NADP(+) = 5-amino-6-(5-phospho-D-ribosylamino)uracil + NADPH + H(+)</text>
        <dbReference type="Rhea" id="RHEA:17845"/>
        <dbReference type="ChEBI" id="CHEBI:15378"/>
        <dbReference type="ChEBI" id="CHEBI:57783"/>
        <dbReference type="ChEBI" id="CHEBI:58349"/>
        <dbReference type="ChEBI" id="CHEBI:58421"/>
        <dbReference type="ChEBI" id="CHEBI:58453"/>
        <dbReference type="EC" id="1.1.1.193"/>
    </reaction>
</comment>
<feature type="binding site" evidence="14">
    <location>
        <position position="86"/>
    </location>
    <ligand>
        <name>Zn(2+)</name>
        <dbReference type="ChEBI" id="CHEBI:29105"/>
        <note>catalytic</note>
    </ligand>
</feature>
<dbReference type="InterPro" id="IPR002734">
    <property type="entry name" value="RibDG_C"/>
</dbReference>
<name>A0A2V1MZD7_9LACO</name>
<evidence type="ECO:0000256" key="2">
    <source>
        <dbReference type="ARBA" id="ARBA00004882"/>
    </source>
</evidence>
<evidence type="ECO:0000256" key="5">
    <source>
        <dbReference type="ARBA" id="ARBA00007417"/>
    </source>
</evidence>
<comment type="similarity">
    <text evidence="5 11">In the C-terminal section; belongs to the HTP reductase family.</text>
</comment>
<evidence type="ECO:0000256" key="10">
    <source>
        <dbReference type="ARBA" id="ARBA00049886"/>
    </source>
</evidence>
<dbReference type="CDD" id="cd01284">
    <property type="entry name" value="Riboflavin_deaminase-reductase"/>
    <property type="match status" value="1"/>
</dbReference>
<dbReference type="EC" id="1.1.1.193" evidence="11"/>
<feature type="domain" description="CMP/dCMP-type deaminase" evidence="15">
    <location>
        <begin position="1"/>
        <end position="116"/>
    </location>
</feature>
<feature type="binding site" evidence="13">
    <location>
        <position position="206"/>
    </location>
    <ligand>
        <name>substrate</name>
    </ligand>
</feature>
<dbReference type="SUPFAM" id="SSF53927">
    <property type="entry name" value="Cytidine deaminase-like"/>
    <property type="match status" value="1"/>
</dbReference>
<dbReference type="Proteomes" id="UP000245080">
    <property type="component" value="Unassembled WGS sequence"/>
</dbReference>
<comment type="function">
    <text evidence="1 11">Converts 2,5-diamino-6-(ribosylamino)-4(3h)-pyrimidinone 5'-phosphate into 5-amino-6-(ribosylamino)-2,4(1h,3h)-pyrimidinedione 5'-phosphate.</text>
</comment>
<dbReference type="NCBIfam" id="TIGR00326">
    <property type="entry name" value="eubact_ribD"/>
    <property type="match status" value="1"/>
</dbReference>
<evidence type="ECO:0000256" key="13">
    <source>
        <dbReference type="PIRSR" id="PIRSR006769-2"/>
    </source>
</evidence>
<gene>
    <name evidence="16" type="primary">ribD</name>
    <name evidence="16" type="ORF">DCM90_05255</name>
</gene>
<organism evidence="16 17">
    <name type="scientific">Levilactobacillus bambusae</name>
    <dbReference type="NCBI Taxonomy" id="2024736"/>
    <lineage>
        <taxon>Bacteria</taxon>
        <taxon>Bacillati</taxon>
        <taxon>Bacillota</taxon>
        <taxon>Bacilli</taxon>
        <taxon>Lactobacillales</taxon>
        <taxon>Lactobacillaceae</taxon>
        <taxon>Levilactobacillus</taxon>
    </lineage>
</organism>
<keyword evidence="8" id="KW-0511">Multifunctional enzyme</keyword>
<dbReference type="PROSITE" id="PS51747">
    <property type="entry name" value="CYT_DCMP_DEAMINASES_2"/>
    <property type="match status" value="1"/>
</dbReference>
<dbReference type="EMBL" id="QCXQ01000002">
    <property type="protein sequence ID" value="PWG00339.1"/>
    <property type="molecule type" value="Genomic_DNA"/>
</dbReference>
<evidence type="ECO:0000256" key="12">
    <source>
        <dbReference type="PIRSR" id="PIRSR006769-1"/>
    </source>
</evidence>
<feature type="binding site" evidence="13">
    <location>
        <begin position="289"/>
        <end position="295"/>
    </location>
    <ligand>
        <name>NADP(+)</name>
        <dbReference type="ChEBI" id="CHEBI:58349"/>
    </ligand>
</feature>
<keyword evidence="6 11" id="KW-0521">NADP</keyword>
<evidence type="ECO:0000256" key="9">
    <source>
        <dbReference type="ARBA" id="ARBA00049861"/>
    </source>
</evidence>
<comment type="cofactor">
    <cofactor evidence="11 14">
        <name>Zn(2+)</name>
        <dbReference type="ChEBI" id="CHEBI:29105"/>
    </cofactor>
    <text evidence="11 14">Binds 1 zinc ion.</text>
</comment>
<dbReference type="RefSeq" id="WP_109250286.1">
    <property type="nucleotide sequence ID" value="NZ_QCXQ01000002.1"/>
</dbReference>
<feature type="binding site" evidence="14">
    <location>
        <position position="77"/>
    </location>
    <ligand>
        <name>Zn(2+)</name>
        <dbReference type="ChEBI" id="CHEBI:29105"/>
        <note>catalytic</note>
    </ligand>
</feature>
<dbReference type="OrthoDB" id="9800865at2"/>
<evidence type="ECO:0000256" key="1">
    <source>
        <dbReference type="ARBA" id="ARBA00002151"/>
    </source>
</evidence>
<sequence length="351" mass="39216">MNDEAYMRLALHEAQRGRGLTYRNPLVGAVLVKDDQVLGAGHHVHFGQSHAEVDAFNQVQHPEDVKNSTLYVTLEPCCHTGKTPPCAHQIVDWGVKEVVVAQMDPNPLVKGQGISYLEAHGVTVKMGVLSTEAEQLNETYNFYYRHKRPLVTVKTAQSLDGKIALPYAARTYLTDAEANVMIDDDRAEQQAILVGSQTVLDDDPQLLVRQPLEYAPVRVILDRRGRLVPPLRLLKCDVPIWLFTTNCHVAERFSAYPQVRIFVAKRWPVAAVVQQLGQLGIQSLMVEGGAHIQNAFLAADLVDQLLIYQVFEVFGRLSLPAFTGPEDRRQKFSPRNIMQVGNALRILAGRQ</sequence>
<dbReference type="Pfam" id="PF01872">
    <property type="entry name" value="RibD_C"/>
    <property type="match status" value="1"/>
</dbReference>
<keyword evidence="11 14" id="KW-0862">Zinc</keyword>
<feature type="active site" description="Proton donor" evidence="12">
    <location>
        <position position="52"/>
    </location>
</feature>
<comment type="caution">
    <text evidence="16">The sequence shown here is derived from an EMBL/GenBank/DDBJ whole genome shotgun (WGS) entry which is preliminary data.</text>
</comment>
<dbReference type="GO" id="GO:0008835">
    <property type="term" value="F:diaminohydroxyphosphoribosylaminopyrimidine deaminase activity"/>
    <property type="evidence" value="ECO:0007669"/>
    <property type="project" value="UniProtKB-EC"/>
</dbReference>
<keyword evidence="7 11" id="KW-0560">Oxidoreductase</keyword>
<dbReference type="InterPro" id="IPR024072">
    <property type="entry name" value="DHFR-like_dom_sf"/>
</dbReference>
<dbReference type="EC" id="3.5.4.26" evidence="11"/>
<evidence type="ECO:0000313" key="17">
    <source>
        <dbReference type="Proteomes" id="UP000245080"/>
    </source>
</evidence>
<dbReference type="AlphaFoldDB" id="A0A2V1MZD7"/>
<dbReference type="InterPro" id="IPR016193">
    <property type="entry name" value="Cytidine_deaminase-like"/>
</dbReference>
<evidence type="ECO:0000256" key="11">
    <source>
        <dbReference type="PIRNR" id="PIRNR006769"/>
    </source>
</evidence>
<feature type="binding site" evidence="13">
    <location>
        <position position="287"/>
    </location>
    <ligand>
        <name>substrate</name>
    </ligand>
</feature>
<dbReference type="PANTHER" id="PTHR38011">
    <property type="entry name" value="DIHYDROFOLATE REDUCTASE FAMILY PROTEIN (AFU_ORTHOLOGUE AFUA_8G06820)"/>
    <property type="match status" value="1"/>
</dbReference>
<keyword evidence="17" id="KW-1185">Reference proteome</keyword>
<feature type="binding site" evidence="13">
    <location>
        <position position="198"/>
    </location>
    <ligand>
        <name>NADP(+)</name>
        <dbReference type="ChEBI" id="CHEBI:58349"/>
    </ligand>
</feature>
<feature type="binding site" evidence="13">
    <location>
        <position position="202"/>
    </location>
    <ligand>
        <name>NADP(+)</name>
        <dbReference type="ChEBI" id="CHEBI:58349"/>
    </ligand>
</feature>
<evidence type="ECO:0000256" key="6">
    <source>
        <dbReference type="ARBA" id="ARBA00022857"/>
    </source>
</evidence>
<evidence type="ECO:0000313" key="16">
    <source>
        <dbReference type="EMBL" id="PWG00339.1"/>
    </source>
</evidence>
<proteinExistence type="inferred from homology"/>
<keyword evidence="11 14" id="KW-0479">Metal-binding</keyword>
<feature type="binding site" evidence="13">
    <location>
        <position position="186"/>
    </location>
    <ligand>
        <name>substrate</name>
    </ligand>
</feature>